<sequence length="50" mass="5397">MNSNSIGLGIVLPAEKHDDAAPEDVKLRLVLLRHAHAPLPEAAFPVTLRC</sequence>
<gene>
    <name evidence="1" type="ORF">DM860_005426</name>
</gene>
<reference evidence="1 2" key="1">
    <citation type="submission" date="2018-06" db="EMBL/GenBank/DDBJ databases">
        <title>The Genome of Cuscuta australis (Dodder) Provides Insight into the Evolution of Plant Parasitism.</title>
        <authorList>
            <person name="Liu H."/>
        </authorList>
    </citation>
    <scope>NUCLEOTIDE SEQUENCE [LARGE SCALE GENOMIC DNA]</scope>
    <source>
        <strain evidence="2">cv. Yunnan</strain>
        <tissue evidence="1">Vines</tissue>
    </source>
</reference>
<dbReference type="Proteomes" id="UP000249390">
    <property type="component" value="Unassembled WGS sequence"/>
</dbReference>
<name>A0A328E0Q9_9ASTE</name>
<evidence type="ECO:0000313" key="1">
    <source>
        <dbReference type="EMBL" id="RAL51070.1"/>
    </source>
</evidence>
<proteinExistence type="predicted"/>
<dbReference type="AlphaFoldDB" id="A0A328E0Q9"/>
<protein>
    <submittedName>
        <fullName evidence="1">Uncharacterized protein</fullName>
    </submittedName>
</protein>
<accession>A0A328E0Q9</accession>
<organism evidence="1 2">
    <name type="scientific">Cuscuta australis</name>
    <dbReference type="NCBI Taxonomy" id="267555"/>
    <lineage>
        <taxon>Eukaryota</taxon>
        <taxon>Viridiplantae</taxon>
        <taxon>Streptophyta</taxon>
        <taxon>Embryophyta</taxon>
        <taxon>Tracheophyta</taxon>
        <taxon>Spermatophyta</taxon>
        <taxon>Magnoliopsida</taxon>
        <taxon>eudicotyledons</taxon>
        <taxon>Gunneridae</taxon>
        <taxon>Pentapetalae</taxon>
        <taxon>asterids</taxon>
        <taxon>lamiids</taxon>
        <taxon>Solanales</taxon>
        <taxon>Convolvulaceae</taxon>
        <taxon>Cuscuteae</taxon>
        <taxon>Cuscuta</taxon>
        <taxon>Cuscuta subgen. Grammica</taxon>
        <taxon>Cuscuta sect. Cleistogrammica</taxon>
    </lineage>
</organism>
<dbReference type="EMBL" id="NQVE01000054">
    <property type="protein sequence ID" value="RAL51070.1"/>
    <property type="molecule type" value="Genomic_DNA"/>
</dbReference>
<keyword evidence="2" id="KW-1185">Reference proteome</keyword>
<comment type="caution">
    <text evidence="1">The sequence shown here is derived from an EMBL/GenBank/DDBJ whole genome shotgun (WGS) entry which is preliminary data.</text>
</comment>
<evidence type="ECO:0000313" key="2">
    <source>
        <dbReference type="Proteomes" id="UP000249390"/>
    </source>
</evidence>